<feature type="transmembrane region" description="Helical" evidence="1">
    <location>
        <begin position="63"/>
        <end position="80"/>
    </location>
</feature>
<dbReference type="AlphaFoldDB" id="A0A379F7D3"/>
<dbReference type="EMBL" id="UGTW01000001">
    <property type="protein sequence ID" value="SUC15466.1"/>
    <property type="molecule type" value="Genomic_DNA"/>
</dbReference>
<keyword evidence="1" id="KW-0472">Membrane</keyword>
<accession>A0A379F7D3</accession>
<feature type="transmembrane region" description="Helical" evidence="1">
    <location>
        <begin position="220"/>
        <end position="243"/>
    </location>
</feature>
<name>A0A379F7D3_PROVU</name>
<dbReference type="InterPro" id="IPR021737">
    <property type="entry name" value="Phage_phiKZ_Orf197"/>
</dbReference>
<feature type="transmembrane region" description="Helical" evidence="1">
    <location>
        <begin position="6"/>
        <end position="27"/>
    </location>
</feature>
<evidence type="ECO:0000313" key="3">
    <source>
        <dbReference type="Proteomes" id="UP000254331"/>
    </source>
</evidence>
<proteinExistence type="predicted"/>
<reference evidence="2 3" key="1">
    <citation type="submission" date="2018-06" db="EMBL/GenBank/DDBJ databases">
        <authorList>
            <consortium name="Pathogen Informatics"/>
            <person name="Doyle S."/>
        </authorList>
    </citation>
    <scope>NUCLEOTIDE SEQUENCE [LARGE SCALE GENOMIC DNA]</scope>
    <source>
        <strain evidence="2 3">NCTC10376</strain>
    </source>
</reference>
<evidence type="ECO:0000313" key="2">
    <source>
        <dbReference type="EMBL" id="SUC15466.1"/>
    </source>
</evidence>
<keyword evidence="1" id="KW-0812">Transmembrane</keyword>
<sequence>MYNFTLLIFLYIAHITFDFYLQPKAWIEARNILHYKSKELYLHSLLQGGITFIILVLMSEISFSFICIYSLIVLITHYLFDLGKSYTNNSLRWFIIDQALHLFVITFLWIILVDQHTQIFHLLNFKNINYKYLIVILAYIIILKPISILIYMLLKKWTPVAEEGSTLVSAGQSIGYLERMLILTFILLNQFAAIGFLLAAKSIFRFGELQNDQDKKLTEYVMLGTLISFSISILIGLATTYLVTQLPIGK</sequence>
<organism evidence="2 3">
    <name type="scientific">Proteus vulgaris</name>
    <dbReference type="NCBI Taxonomy" id="585"/>
    <lineage>
        <taxon>Bacteria</taxon>
        <taxon>Pseudomonadati</taxon>
        <taxon>Pseudomonadota</taxon>
        <taxon>Gammaproteobacteria</taxon>
        <taxon>Enterobacterales</taxon>
        <taxon>Morganellaceae</taxon>
        <taxon>Proteus</taxon>
    </lineage>
</organism>
<gene>
    <name evidence="2" type="ORF">NCTC10376_01310</name>
</gene>
<dbReference type="RefSeq" id="WP_115370480.1">
    <property type="nucleotide sequence ID" value="NZ_JADSTZ010000003.1"/>
</dbReference>
<protein>
    <submittedName>
        <fullName evidence="2">Protein of uncharacterized function (DUF3307)</fullName>
    </submittedName>
</protein>
<feature type="transmembrane region" description="Helical" evidence="1">
    <location>
        <begin position="180"/>
        <end position="200"/>
    </location>
</feature>
<keyword evidence="1" id="KW-1133">Transmembrane helix</keyword>
<feature type="transmembrane region" description="Helical" evidence="1">
    <location>
        <begin position="92"/>
        <end position="112"/>
    </location>
</feature>
<dbReference type="Pfam" id="PF11750">
    <property type="entry name" value="DUF3307"/>
    <property type="match status" value="1"/>
</dbReference>
<feature type="transmembrane region" description="Helical" evidence="1">
    <location>
        <begin position="132"/>
        <end position="154"/>
    </location>
</feature>
<dbReference type="Proteomes" id="UP000254331">
    <property type="component" value="Unassembled WGS sequence"/>
</dbReference>
<evidence type="ECO:0000256" key="1">
    <source>
        <dbReference type="SAM" id="Phobius"/>
    </source>
</evidence>